<name>A0A059BXQ1_EUCGR</name>
<dbReference type="InParanoid" id="A0A059BXQ1"/>
<dbReference type="OrthoDB" id="153872at2759"/>
<dbReference type="GO" id="GO:0008270">
    <property type="term" value="F:zinc ion binding"/>
    <property type="evidence" value="ECO:0007669"/>
    <property type="project" value="UniProtKB-KW"/>
</dbReference>
<reference evidence="7" key="1">
    <citation type="submission" date="2013-07" db="EMBL/GenBank/DDBJ databases">
        <title>The genome of Eucalyptus grandis.</title>
        <authorList>
            <person name="Schmutz J."/>
            <person name="Hayes R."/>
            <person name="Myburg A."/>
            <person name="Tuskan G."/>
            <person name="Grattapaglia D."/>
            <person name="Rokhsar D.S."/>
        </authorList>
    </citation>
    <scope>NUCLEOTIDE SEQUENCE</scope>
    <source>
        <tissue evidence="7">Leaf extractions</tissue>
    </source>
</reference>
<organism evidence="7">
    <name type="scientific">Eucalyptus grandis</name>
    <name type="common">Flooded gum</name>
    <dbReference type="NCBI Taxonomy" id="71139"/>
    <lineage>
        <taxon>Eukaryota</taxon>
        <taxon>Viridiplantae</taxon>
        <taxon>Streptophyta</taxon>
        <taxon>Embryophyta</taxon>
        <taxon>Tracheophyta</taxon>
        <taxon>Spermatophyta</taxon>
        <taxon>Magnoliopsida</taxon>
        <taxon>eudicotyledons</taxon>
        <taxon>Gunneridae</taxon>
        <taxon>Pentapetalae</taxon>
        <taxon>rosids</taxon>
        <taxon>malvids</taxon>
        <taxon>Myrtales</taxon>
        <taxon>Myrtaceae</taxon>
        <taxon>Myrtoideae</taxon>
        <taxon>Eucalypteae</taxon>
        <taxon>Eucalyptus</taxon>
    </lineage>
</organism>
<accession>A0A059BXQ1</accession>
<dbReference type="eggNOG" id="ENOG502RZSP">
    <property type="taxonomic scope" value="Eukaryota"/>
</dbReference>
<evidence type="ECO:0000313" key="7">
    <source>
        <dbReference type="EMBL" id="KCW70897.1"/>
    </source>
</evidence>
<evidence type="ECO:0000256" key="3">
    <source>
        <dbReference type="ARBA" id="ARBA00022833"/>
    </source>
</evidence>
<dbReference type="Gramene" id="KCW70897">
    <property type="protein sequence ID" value="KCW70897"/>
    <property type="gene ID" value="EUGRSUZ_F04023"/>
</dbReference>
<dbReference type="OMA" id="HFRRRIC"/>
<dbReference type="PANTHER" id="PTHR31717">
    <property type="entry name" value="ZINC FINGER PROTEIN CONSTANS-LIKE 10"/>
    <property type="match status" value="1"/>
</dbReference>
<evidence type="ECO:0000256" key="1">
    <source>
        <dbReference type="ARBA" id="ARBA00022723"/>
    </source>
</evidence>
<dbReference type="KEGG" id="egr:104450688"/>
<dbReference type="PROSITE" id="PS50119">
    <property type="entry name" value="ZF_BBOX"/>
    <property type="match status" value="1"/>
</dbReference>
<dbReference type="SMART" id="SM00336">
    <property type="entry name" value="BBOX"/>
    <property type="match status" value="1"/>
</dbReference>
<dbReference type="InterPro" id="IPR049808">
    <property type="entry name" value="CONSTANS-like_Bbox1"/>
</dbReference>
<dbReference type="CDD" id="cd19821">
    <property type="entry name" value="Bbox1_BBX-like"/>
    <property type="match status" value="1"/>
</dbReference>
<feature type="compositionally biased region" description="Basic and acidic residues" evidence="5">
    <location>
        <begin position="159"/>
        <end position="169"/>
    </location>
</feature>
<keyword evidence="1" id="KW-0479">Metal-binding</keyword>
<evidence type="ECO:0000256" key="5">
    <source>
        <dbReference type="SAM" id="MobiDB-lite"/>
    </source>
</evidence>
<feature type="domain" description="B box-type" evidence="6">
    <location>
        <begin position="1"/>
        <end position="47"/>
    </location>
</feature>
<protein>
    <recommendedName>
        <fullName evidence="6">B box-type domain-containing protein</fullName>
    </recommendedName>
</protein>
<evidence type="ECO:0000259" key="6">
    <source>
        <dbReference type="PROSITE" id="PS50119"/>
    </source>
</evidence>
<proteinExistence type="predicted"/>
<dbReference type="InterPro" id="IPR000315">
    <property type="entry name" value="Znf_B-box"/>
</dbReference>
<keyword evidence="3" id="KW-0862">Zinc</keyword>
<dbReference type="PANTHER" id="PTHR31717:SF81">
    <property type="entry name" value="B-BOX ZINC FINGER PROTEIN 32-LIKE"/>
    <property type="match status" value="1"/>
</dbReference>
<feature type="region of interest" description="Disordered" evidence="5">
    <location>
        <begin position="106"/>
        <end position="169"/>
    </location>
</feature>
<dbReference type="FunCoup" id="A0A059BXQ1">
    <property type="interactions" value="29"/>
</dbReference>
<evidence type="ECO:0000256" key="2">
    <source>
        <dbReference type="ARBA" id="ARBA00022771"/>
    </source>
</evidence>
<evidence type="ECO:0000256" key="4">
    <source>
        <dbReference type="PROSITE-ProRule" id="PRU00024"/>
    </source>
</evidence>
<dbReference type="AlphaFoldDB" id="A0A059BXQ1"/>
<gene>
    <name evidence="7" type="ORF">EUGRSUZ_F04023</name>
</gene>
<keyword evidence="2 4" id="KW-0863">Zinc-finger</keyword>
<sequence>MKPTPCELCKEAASVYCPSDSAFLCRGCDARVHQANFLVARHVRNPLCSGCGSLSGHRVSGAGVGPRRPALCLSCSDRPSVDAGPLSGSSSSSACVSSTESSAVAPKKEGRCSSGGRKLQKTGVSSSLTDASGEGSDSPARFGGAAAFSGEVSSGKRSGGTDDRRAGAARFRETTRVDAKTEGVFAIWCKKLGLSGAEAFAVASRALRVIAGTPTALPLRVAMAASFWVAMRSCKGRGMSTWQNVKRVEEASGVPAKLILAGEARLVRRARGEKARREERLEEGWAECTA</sequence>
<dbReference type="EMBL" id="KK198758">
    <property type="protein sequence ID" value="KCW70897.1"/>
    <property type="molecule type" value="Genomic_DNA"/>
</dbReference>